<reference evidence="2" key="1">
    <citation type="submission" date="2022-01" db="EMBL/GenBank/DDBJ databases">
        <authorList>
            <person name="King R."/>
        </authorList>
    </citation>
    <scope>NUCLEOTIDE SEQUENCE</scope>
</reference>
<feature type="transmembrane region" description="Helical" evidence="1">
    <location>
        <begin position="57"/>
        <end position="79"/>
    </location>
</feature>
<reference evidence="2" key="2">
    <citation type="submission" date="2022-10" db="EMBL/GenBank/DDBJ databases">
        <authorList>
            <consortium name="ENA_rothamsted_submissions"/>
            <consortium name="culmorum"/>
            <person name="King R."/>
        </authorList>
    </citation>
    <scope>NUCLEOTIDE SEQUENCE</scope>
</reference>
<evidence type="ECO:0000256" key="1">
    <source>
        <dbReference type="SAM" id="Phobius"/>
    </source>
</evidence>
<accession>A0A9N9S6A0</accession>
<feature type="transmembrane region" description="Helical" evidence="1">
    <location>
        <begin position="12"/>
        <end position="42"/>
    </location>
</feature>
<name>A0A9N9S6A0_9DIPT</name>
<keyword evidence="1" id="KW-0812">Transmembrane</keyword>
<sequence length="198" mass="22398">MGKYGKYFCMSVSHVLITIGTFMVLLNLIAIGLNISCFYALIDKLQISDVETQPDFLVGYVAISTFTFYIMSAFFHSFLCCKACYQNTKKFFIFYLILVSINTICALIDGIVKLETFLLVAMFFFLFFTLNILCIIAAIMARHELLLQQQQTLNLFNTGHGNEAFTSGHKDLPKFSMTVNVEKVESQNGPEAEPLNKI</sequence>
<feature type="transmembrane region" description="Helical" evidence="1">
    <location>
        <begin position="118"/>
        <end position="141"/>
    </location>
</feature>
<dbReference type="Proteomes" id="UP001153620">
    <property type="component" value="Chromosome 4"/>
</dbReference>
<keyword evidence="1" id="KW-0472">Membrane</keyword>
<feature type="transmembrane region" description="Helical" evidence="1">
    <location>
        <begin position="91"/>
        <end position="112"/>
    </location>
</feature>
<organism evidence="2 3">
    <name type="scientific">Chironomus riparius</name>
    <dbReference type="NCBI Taxonomy" id="315576"/>
    <lineage>
        <taxon>Eukaryota</taxon>
        <taxon>Metazoa</taxon>
        <taxon>Ecdysozoa</taxon>
        <taxon>Arthropoda</taxon>
        <taxon>Hexapoda</taxon>
        <taxon>Insecta</taxon>
        <taxon>Pterygota</taxon>
        <taxon>Neoptera</taxon>
        <taxon>Endopterygota</taxon>
        <taxon>Diptera</taxon>
        <taxon>Nematocera</taxon>
        <taxon>Chironomoidea</taxon>
        <taxon>Chironomidae</taxon>
        <taxon>Chironominae</taxon>
        <taxon>Chironomus</taxon>
    </lineage>
</organism>
<keyword evidence="1" id="KW-1133">Transmembrane helix</keyword>
<gene>
    <name evidence="2" type="ORF">CHIRRI_LOCUS14913</name>
</gene>
<evidence type="ECO:0000313" key="2">
    <source>
        <dbReference type="EMBL" id="CAG9812108.1"/>
    </source>
</evidence>
<dbReference type="EMBL" id="OU895880">
    <property type="protein sequence ID" value="CAG9812108.1"/>
    <property type="molecule type" value="Genomic_DNA"/>
</dbReference>
<keyword evidence="3" id="KW-1185">Reference proteome</keyword>
<protein>
    <submittedName>
        <fullName evidence="2">Uncharacterized protein</fullName>
    </submittedName>
</protein>
<dbReference type="AlphaFoldDB" id="A0A9N9S6A0"/>
<proteinExistence type="predicted"/>
<evidence type="ECO:0000313" key="3">
    <source>
        <dbReference type="Proteomes" id="UP001153620"/>
    </source>
</evidence>